<dbReference type="OrthoDB" id="10258445at2759"/>
<proteinExistence type="inferred from homology"/>
<dbReference type="GO" id="GO:0090324">
    <property type="term" value="P:negative regulation of oxidative phosphorylation"/>
    <property type="evidence" value="ECO:0007669"/>
    <property type="project" value="InterPro"/>
</dbReference>
<keyword evidence="4" id="KW-1185">Reference proteome</keyword>
<reference evidence="3" key="1">
    <citation type="journal article" date="2010" name="Science">
        <title>Plasticity of animal genome architecture unmasked by rapid evolution of a pelagic tunicate.</title>
        <authorList>
            <person name="Denoeud F."/>
            <person name="Henriet S."/>
            <person name="Mungpakdee S."/>
            <person name="Aury J.M."/>
            <person name="Da Silva C."/>
            <person name="Brinkmann H."/>
            <person name="Mikhaleva J."/>
            <person name="Olsen L.C."/>
            <person name="Jubin C."/>
            <person name="Canestro C."/>
            <person name="Bouquet J.M."/>
            <person name="Danks G."/>
            <person name="Poulain J."/>
            <person name="Campsteijn C."/>
            <person name="Adamski M."/>
            <person name="Cross I."/>
            <person name="Yadetie F."/>
            <person name="Muffato M."/>
            <person name="Louis A."/>
            <person name="Butcher S."/>
            <person name="Tsagkogeorga G."/>
            <person name="Konrad A."/>
            <person name="Singh S."/>
            <person name="Jensen M.F."/>
            <person name="Cong E.H."/>
            <person name="Eikeseth-Otteraa H."/>
            <person name="Noel B."/>
            <person name="Anthouard V."/>
            <person name="Porcel B.M."/>
            <person name="Kachouri-Lafond R."/>
            <person name="Nishino A."/>
            <person name="Ugolini M."/>
            <person name="Chourrout P."/>
            <person name="Nishida H."/>
            <person name="Aasland R."/>
            <person name="Huzurbazar S."/>
            <person name="Westhof E."/>
            <person name="Delsuc F."/>
            <person name="Lehrach H."/>
            <person name="Reinhardt R."/>
            <person name="Weissenbach J."/>
            <person name="Roy S.W."/>
            <person name="Artiguenave F."/>
            <person name="Postlethwait J.H."/>
            <person name="Manak J.R."/>
            <person name="Thompson E.M."/>
            <person name="Jaillon O."/>
            <person name="Du Pasquier L."/>
            <person name="Boudinot P."/>
            <person name="Liberles D.A."/>
            <person name="Volff J.N."/>
            <person name="Philippe H."/>
            <person name="Lenhard B."/>
            <person name="Roest Crollius H."/>
            <person name="Wincker P."/>
            <person name="Chourrout D."/>
        </authorList>
    </citation>
    <scope>NUCLEOTIDE SEQUENCE [LARGE SCALE GENOMIC DNA]</scope>
</reference>
<feature type="domain" description="Complex 1 LYR protein" evidence="2">
    <location>
        <begin position="6"/>
        <end position="55"/>
    </location>
</feature>
<evidence type="ECO:0000313" key="4">
    <source>
        <dbReference type="Proteomes" id="UP000001307"/>
    </source>
</evidence>
<sequence length="99" mass="11773">MASRVRVLELYKRMLWLGQDWHQGQAHFTKSLSNAFRKNKYETSAEKIEKLIFHAEFVEKEVLALYQLKKYRSMKNRYGDHGSYAVECQRIMEAARADV</sequence>
<dbReference type="InterPro" id="IPR052000">
    <property type="entry name" value="ETFRF1"/>
</dbReference>
<dbReference type="EMBL" id="FN653039">
    <property type="protein sequence ID" value="CBY19264.1"/>
    <property type="molecule type" value="Genomic_DNA"/>
</dbReference>
<dbReference type="PANTHER" id="PTHR21024">
    <property type="entry name" value="GROWTH HORMONE-INDUCIBLE SOLUBLE PROTEIN-RELATED"/>
    <property type="match status" value="1"/>
</dbReference>
<dbReference type="InParanoid" id="E4XDM6"/>
<comment type="similarity">
    <text evidence="1">Belongs to the complex I LYR family.</text>
</comment>
<name>E4XDM6_OIKDI</name>
<dbReference type="Proteomes" id="UP000001307">
    <property type="component" value="Unassembled WGS sequence"/>
</dbReference>
<dbReference type="PANTHER" id="PTHR21024:SF0">
    <property type="entry name" value="ELECTRON TRANSFER FLAVOPROTEIN REGULATORY FACTOR 1"/>
    <property type="match status" value="1"/>
</dbReference>
<evidence type="ECO:0000259" key="2">
    <source>
        <dbReference type="Pfam" id="PF05347"/>
    </source>
</evidence>
<evidence type="ECO:0000256" key="1">
    <source>
        <dbReference type="ARBA" id="ARBA00009508"/>
    </source>
</evidence>
<dbReference type="GO" id="GO:0022904">
    <property type="term" value="P:respiratory electron transport chain"/>
    <property type="evidence" value="ECO:0007669"/>
    <property type="project" value="TreeGrafter"/>
</dbReference>
<organism evidence="3">
    <name type="scientific">Oikopleura dioica</name>
    <name type="common">Tunicate</name>
    <dbReference type="NCBI Taxonomy" id="34765"/>
    <lineage>
        <taxon>Eukaryota</taxon>
        <taxon>Metazoa</taxon>
        <taxon>Chordata</taxon>
        <taxon>Tunicata</taxon>
        <taxon>Appendicularia</taxon>
        <taxon>Copelata</taxon>
        <taxon>Oikopleuridae</taxon>
        <taxon>Oikopleura</taxon>
    </lineage>
</organism>
<evidence type="ECO:0000313" key="3">
    <source>
        <dbReference type="EMBL" id="CBY19264.1"/>
    </source>
</evidence>
<protein>
    <recommendedName>
        <fullName evidence="2">Complex 1 LYR protein domain-containing protein</fullName>
    </recommendedName>
</protein>
<gene>
    <name evidence="3" type="ORF">GSOID_T00008271001</name>
</gene>
<dbReference type="InterPro" id="IPR008011">
    <property type="entry name" value="Complex1_LYR_dom"/>
</dbReference>
<dbReference type="InterPro" id="IPR045296">
    <property type="entry name" value="Complex1_LYR_ETFRF1_LYRM5"/>
</dbReference>
<dbReference type="CDD" id="cd20265">
    <property type="entry name" value="Complex1_LYR_ETFRF1_LYRM5"/>
    <property type="match status" value="1"/>
</dbReference>
<dbReference type="AlphaFoldDB" id="E4XDM6"/>
<dbReference type="GO" id="GO:0005739">
    <property type="term" value="C:mitochondrion"/>
    <property type="evidence" value="ECO:0007669"/>
    <property type="project" value="TreeGrafter"/>
</dbReference>
<accession>E4XDM6</accession>
<dbReference type="Pfam" id="PF05347">
    <property type="entry name" value="Complex1_LYR"/>
    <property type="match status" value="1"/>
</dbReference>
<dbReference type="FunCoup" id="E4XDM6">
    <property type="interactions" value="5"/>
</dbReference>